<sequence>MVLWRSASGGLRCPLPLVSVAALQLVPVLGSSQLFGAQVDNSSVAVPLSNVSTIGSRDHLDVENGTKPWNVHDRHGHSATTSSEWDEFRLDQALFIYVIAGLCFVIMLVLGLKYVICDKNLKILKRTRTEVLRKAGYRQPVEFSSTGRLMVSAKV</sequence>
<gene>
    <name evidence="3" type="ORF">C0Q70_06038</name>
</gene>
<evidence type="ECO:0000256" key="1">
    <source>
        <dbReference type="SAM" id="Phobius"/>
    </source>
</evidence>
<accession>A0A2T7PMW4</accession>
<evidence type="ECO:0000313" key="4">
    <source>
        <dbReference type="Proteomes" id="UP000245119"/>
    </source>
</evidence>
<name>A0A2T7PMW4_POMCA</name>
<dbReference type="AlphaFoldDB" id="A0A2T7PMW4"/>
<comment type="caution">
    <text evidence="3">The sequence shown here is derived from an EMBL/GenBank/DDBJ whole genome shotgun (WGS) entry which is preliminary data.</text>
</comment>
<evidence type="ECO:0000256" key="2">
    <source>
        <dbReference type="SAM" id="SignalP"/>
    </source>
</evidence>
<feature type="signal peptide" evidence="2">
    <location>
        <begin position="1"/>
        <end position="30"/>
    </location>
</feature>
<protein>
    <submittedName>
        <fullName evidence="3">Uncharacterized protein</fullName>
    </submittedName>
</protein>
<keyword evidence="1" id="KW-0812">Transmembrane</keyword>
<proteinExistence type="predicted"/>
<organism evidence="3 4">
    <name type="scientific">Pomacea canaliculata</name>
    <name type="common">Golden apple snail</name>
    <dbReference type="NCBI Taxonomy" id="400727"/>
    <lineage>
        <taxon>Eukaryota</taxon>
        <taxon>Metazoa</taxon>
        <taxon>Spiralia</taxon>
        <taxon>Lophotrochozoa</taxon>
        <taxon>Mollusca</taxon>
        <taxon>Gastropoda</taxon>
        <taxon>Caenogastropoda</taxon>
        <taxon>Architaenioglossa</taxon>
        <taxon>Ampullarioidea</taxon>
        <taxon>Ampullariidae</taxon>
        <taxon>Pomacea</taxon>
    </lineage>
</organism>
<feature type="transmembrane region" description="Helical" evidence="1">
    <location>
        <begin position="94"/>
        <end position="116"/>
    </location>
</feature>
<feature type="chain" id="PRO_5015438001" evidence="2">
    <location>
        <begin position="31"/>
        <end position="155"/>
    </location>
</feature>
<dbReference type="Proteomes" id="UP000245119">
    <property type="component" value="Linkage Group LG3"/>
</dbReference>
<keyword evidence="2" id="KW-0732">Signal</keyword>
<evidence type="ECO:0000313" key="3">
    <source>
        <dbReference type="EMBL" id="PVD34761.1"/>
    </source>
</evidence>
<dbReference type="EMBL" id="PZQS01000003">
    <property type="protein sequence ID" value="PVD34761.1"/>
    <property type="molecule type" value="Genomic_DNA"/>
</dbReference>
<keyword evidence="4" id="KW-1185">Reference proteome</keyword>
<reference evidence="3 4" key="1">
    <citation type="submission" date="2018-04" db="EMBL/GenBank/DDBJ databases">
        <title>The genome of golden apple snail Pomacea canaliculata provides insight into stress tolerance and invasive adaptation.</title>
        <authorList>
            <person name="Liu C."/>
            <person name="Liu B."/>
            <person name="Ren Y."/>
            <person name="Zhang Y."/>
            <person name="Wang H."/>
            <person name="Li S."/>
            <person name="Jiang F."/>
            <person name="Yin L."/>
            <person name="Zhang G."/>
            <person name="Qian W."/>
            <person name="Fan W."/>
        </authorList>
    </citation>
    <scope>NUCLEOTIDE SEQUENCE [LARGE SCALE GENOMIC DNA]</scope>
    <source>
        <strain evidence="3">SZHN2017</strain>
        <tissue evidence="3">Muscle</tissue>
    </source>
</reference>
<keyword evidence="1" id="KW-1133">Transmembrane helix</keyword>
<keyword evidence="1" id="KW-0472">Membrane</keyword>